<dbReference type="PANTHER" id="PTHR47505:SF1">
    <property type="entry name" value="DNA UTILIZATION PROTEIN YHGH"/>
    <property type="match status" value="1"/>
</dbReference>
<dbReference type="SUPFAM" id="SSF53271">
    <property type="entry name" value="PRTase-like"/>
    <property type="match status" value="1"/>
</dbReference>
<comment type="caution">
    <text evidence="3">The sequence shown here is derived from an EMBL/GenBank/DDBJ whole genome shotgun (WGS) entry which is preliminary data.</text>
</comment>
<evidence type="ECO:0000259" key="2">
    <source>
        <dbReference type="Pfam" id="PF00156"/>
    </source>
</evidence>
<evidence type="ECO:0000256" key="1">
    <source>
        <dbReference type="ARBA" id="ARBA00008007"/>
    </source>
</evidence>
<protein>
    <recommendedName>
        <fullName evidence="2">Phosphoribosyltransferase domain-containing protein</fullName>
    </recommendedName>
</protein>
<dbReference type="Proteomes" id="UP000439994">
    <property type="component" value="Unassembled WGS sequence"/>
</dbReference>
<dbReference type="EMBL" id="WOCD01000005">
    <property type="protein sequence ID" value="MUH73462.1"/>
    <property type="molecule type" value="Genomic_DNA"/>
</dbReference>
<feature type="domain" description="Phosphoribosyltransferase" evidence="2">
    <location>
        <begin position="170"/>
        <end position="254"/>
    </location>
</feature>
<dbReference type="InterPro" id="IPR029057">
    <property type="entry name" value="PRTase-like"/>
</dbReference>
<dbReference type="Pfam" id="PF00156">
    <property type="entry name" value="Pribosyltran"/>
    <property type="match status" value="1"/>
</dbReference>
<dbReference type="OrthoDB" id="9793412at2"/>
<evidence type="ECO:0000313" key="4">
    <source>
        <dbReference type="Proteomes" id="UP000439994"/>
    </source>
</evidence>
<evidence type="ECO:0000313" key="3">
    <source>
        <dbReference type="EMBL" id="MUH73462.1"/>
    </source>
</evidence>
<dbReference type="PANTHER" id="PTHR47505">
    <property type="entry name" value="DNA UTILIZATION PROTEIN YHGH"/>
    <property type="match status" value="1"/>
</dbReference>
<name>A0A6N8FFL8_9GAMM</name>
<keyword evidence="4" id="KW-1185">Reference proteome</keyword>
<reference evidence="3 4" key="1">
    <citation type="submission" date="2019-11" db="EMBL/GenBank/DDBJ databases">
        <title>P. haliotis isolates from Z. marina roots.</title>
        <authorList>
            <person name="Cohen M."/>
            <person name="Jospin G."/>
            <person name="Eisen J.A."/>
            <person name="Coil D.A."/>
        </authorList>
    </citation>
    <scope>NUCLEOTIDE SEQUENCE [LARGE SCALE GENOMIC DNA]</scope>
    <source>
        <strain evidence="3 4">UCD-MCMsp1aY</strain>
    </source>
</reference>
<proteinExistence type="inferred from homology"/>
<comment type="similarity">
    <text evidence="1">Belongs to the ComF/GntX family.</text>
</comment>
<gene>
    <name evidence="3" type="ORF">GNP35_13800</name>
</gene>
<dbReference type="AlphaFoldDB" id="A0A6N8FFL8"/>
<accession>A0A6N8FFL8</accession>
<dbReference type="InterPro" id="IPR000836">
    <property type="entry name" value="PRTase_dom"/>
</dbReference>
<dbReference type="InterPro" id="IPR051910">
    <property type="entry name" value="ComF/GntX_DNA_util-trans"/>
</dbReference>
<dbReference type="CDD" id="cd06223">
    <property type="entry name" value="PRTases_typeI"/>
    <property type="match status" value="1"/>
</dbReference>
<organism evidence="3 4">
    <name type="scientific">Psychrosphaera haliotis</name>
    <dbReference type="NCBI Taxonomy" id="555083"/>
    <lineage>
        <taxon>Bacteria</taxon>
        <taxon>Pseudomonadati</taxon>
        <taxon>Pseudomonadota</taxon>
        <taxon>Gammaproteobacteria</taxon>
        <taxon>Alteromonadales</taxon>
        <taxon>Pseudoalteromonadaceae</taxon>
        <taxon>Psychrosphaera</taxon>
    </lineage>
</organism>
<dbReference type="Gene3D" id="3.40.50.2020">
    <property type="match status" value="1"/>
</dbReference>
<sequence>MDQDYWRIIHKSLIPIFYLKLSTQRRTVIDQLLTKFTWIIPFIQSVAPCCLCNEKIKQTRRHRVPTLCRVCFNDLRFLPNGLDLTQTEIMAQLVCDNVDGIATIGDYSWPLSMWLSQLKFSQELQASRLIGYLLARQVEQQNWPEIDLVCALPLHPLRWVSRGYNQSVLIMSAFLKEIEIPVYTGLVRHKYTRAQSASNREKRLTNIANAFIAIEPILDKKVLLIDDVLTTGASIKAATLALKNAGATDVYIACGATRLFI</sequence>